<dbReference type="InterPro" id="IPR006137">
    <property type="entry name" value="NADH_UbQ_OxRdtase-like_20kDa"/>
</dbReference>
<dbReference type="GO" id="GO:0008137">
    <property type="term" value="F:NADH dehydrogenase (ubiquinone) activity"/>
    <property type="evidence" value="ECO:0007669"/>
    <property type="project" value="InterPro"/>
</dbReference>
<keyword evidence="7" id="KW-0520">NAD</keyword>
<dbReference type="AlphaFoldDB" id="A0A0S7Y542"/>
<evidence type="ECO:0000256" key="5">
    <source>
        <dbReference type="ARBA" id="ARBA00023004"/>
    </source>
</evidence>
<evidence type="ECO:0000256" key="4">
    <source>
        <dbReference type="ARBA" id="ARBA00022723"/>
    </source>
</evidence>
<gene>
    <name evidence="9" type="ORF">AMJ44_02550</name>
</gene>
<keyword evidence="4 7" id="KW-0479">Metal-binding</keyword>
<dbReference type="InterPro" id="IPR006138">
    <property type="entry name" value="NADH_UQ_OxRdtase_20Kd_su"/>
</dbReference>
<name>A0A0S7Y542_UNCSA</name>
<dbReference type="NCBIfam" id="TIGR01957">
    <property type="entry name" value="nuoB_fam"/>
    <property type="match status" value="1"/>
</dbReference>
<comment type="similarity">
    <text evidence="2 7">Belongs to the complex I 20 kDa subunit family.</text>
</comment>
<keyword evidence="5 7" id="KW-0408">Iron</keyword>
<evidence type="ECO:0000259" key="8">
    <source>
        <dbReference type="Pfam" id="PF01058"/>
    </source>
</evidence>
<dbReference type="PATRIC" id="fig|1703775.3.peg.3367"/>
<dbReference type="PANTHER" id="PTHR42989:SF1">
    <property type="entry name" value="FORMATE HYDROGENLYASE SUBUNIT 7-RELATED"/>
    <property type="match status" value="1"/>
</dbReference>
<dbReference type="PROSITE" id="PS51257">
    <property type="entry name" value="PROKAR_LIPOPROTEIN"/>
    <property type="match status" value="1"/>
</dbReference>
<evidence type="ECO:0000256" key="3">
    <source>
        <dbReference type="ARBA" id="ARBA00022485"/>
    </source>
</evidence>
<dbReference type="GO" id="GO:0048038">
    <property type="term" value="F:quinone binding"/>
    <property type="evidence" value="ECO:0007669"/>
    <property type="project" value="InterPro"/>
</dbReference>
<dbReference type="GO" id="GO:0051539">
    <property type="term" value="F:4 iron, 4 sulfur cluster binding"/>
    <property type="evidence" value="ECO:0007669"/>
    <property type="project" value="UniProtKB-KW"/>
</dbReference>
<dbReference type="PANTHER" id="PTHR42989">
    <property type="entry name" value="HYDROGENASE-4 COMPONENT I"/>
    <property type="match status" value="1"/>
</dbReference>
<dbReference type="Pfam" id="PF01058">
    <property type="entry name" value="Oxidored_q6"/>
    <property type="match status" value="1"/>
</dbReference>
<dbReference type="SUPFAM" id="SSF56770">
    <property type="entry name" value="HydA/Nqo6-like"/>
    <property type="match status" value="1"/>
</dbReference>
<evidence type="ECO:0000256" key="7">
    <source>
        <dbReference type="RuleBase" id="RU004464"/>
    </source>
</evidence>
<evidence type="ECO:0000256" key="6">
    <source>
        <dbReference type="ARBA" id="ARBA00023014"/>
    </source>
</evidence>
<evidence type="ECO:0000313" key="9">
    <source>
        <dbReference type="EMBL" id="KPJ69722.1"/>
    </source>
</evidence>
<dbReference type="GO" id="GO:0046872">
    <property type="term" value="F:metal ion binding"/>
    <property type="evidence" value="ECO:0007669"/>
    <property type="project" value="UniProtKB-KW"/>
</dbReference>
<keyword evidence="3 7" id="KW-0004">4Fe-4S</keyword>
<protein>
    <recommendedName>
        <fullName evidence="8">NADH:ubiquinone oxidoreductase-like 20kDa subunit domain-containing protein</fullName>
    </recommendedName>
</protein>
<evidence type="ECO:0000313" key="10">
    <source>
        <dbReference type="Proteomes" id="UP000051861"/>
    </source>
</evidence>
<evidence type="ECO:0000256" key="2">
    <source>
        <dbReference type="ARBA" id="ARBA00009173"/>
    </source>
</evidence>
<keyword evidence="6 7" id="KW-0411">Iron-sulfur</keyword>
<dbReference type="EMBL" id="LIZX01000015">
    <property type="protein sequence ID" value="KPJ69722.1"/>
    <property type="molecule type" value="Genomic_DNA"/>
</dbReference>
<feature type="domain" description="NADH:ubiquinone oxidoreductase-like 20kDa subunit" evidence="8">
    <location>
        <begin position="23"/>
        <end position="133"/>
    </location>
</feature>
<organism evidence="9 10">
    <name type="scientific">candidate division WOR-1 bacterium DG_54_3</name>
    <dbReference type="NCBI Taxonomy" id="1703775"/>
    <lineage>
        <taxon>Bacteria</taxon>
        <taxon>Bacillati</taxon>
        <taxon>Saganbacteria</taxon>
    </lineage>
</organism>
<dbReference type="NCBIfam" id="NF005012">
    <property type="entry name" value="PRK06411.1"/>
    <property type="match status" value="1"/>
</dbReference>
<accession>A0A0S7Y542</accession>
<dbReference type="Proteomes" id="UP000051861">
    <property type="component" value="Unassembled WGS sequence"/>
</dbReference>
<sequence length="139" mass="15346">MVNLFKWGLKKSPWVFHLGASACNNCDIEILDALTPKFDVERFGIVLVGSPRHADVLLVSGFVNRQSIERFKRVYEATPSPKIVVAVGVCACSADMFRDSYNFVRPVDEIIPVDVYVPGCPPKPEAIIAGVVKALEKIK</sequence>
<evidence type="ECO:0000256" key="1">
    <source>
        <dbReference type="ARBA" id="ARBA00001966"/>
    </source>
</evidence>
<proteinExistence type="inferred from homology"/>
<reference evidence="9 10" key="1">
    <citation type="journal article" date="2015" name="Microbiome">
        <title>Genomic resolution of linkages in carbon, nitrogen, and sulfur cycling among widespread estuary sediment bacteria.</title>
        <authorList>
            <person name="Baker B.J."/>
            <person name="Lazar C.S."/>
            <person name="Teske A.P."/>
            <person name="Dick G.J."/>
        </authorList>
    </citation>
    <scope>NUCLEOTIDE SEQUENCE [LARGE SCALE GENOMIC DNA]</scope>
    <source>
        <strain evidence="9">DG_54_3</strain>
    </source>
</reference>
<dbReference type="InterPro" id="IPR052375">
    <property type="entry name" value="Complex_I_20kDa-like"/>
</dbReference>
<comment type="cofactor">
    <cofactor evidence="1">
        <name>[4Fe-4S] cluster</name>
        <dbReference type="ChEBI" id="CHEBI:49883"/>
    </cofactor>
</comment>
<comment type="caution">
    <text evidence="9">The sequence shown here is derived from an EMBL/GenBank/DDBJ whole genome shotgun (WGS) entry which is preliminary data.</text>
</comment>
<dbReference type="Gene3D" id="3.40.50.12280">
    <property type="match status" value="1"/>
</dbReference>